<evidence type="ECO:0008006" key="4">
    <source>
        <dbReference type="Google" id="ProtNLM"/>
    </source>
</evidence>
<dbReference type="EMBL" id="BAABJK010000009">
    <property type="protein sequence ID" value="GAA4974849.1"/>
    <property type="molecule type" value="Genomic_DNA"/>
</dbReference>
<feature type="coiled-coil region" evidence="1">
    <location>
        <begin position="640"/>
        <end position="671"/>
    </location>
</feature>
<sequence length="779" mass="85293">MKPLLTIGLFLLLVIESFAQTDGINYQAIIIGPDALELPGIDSEGNYLPSTTVDIRFTIFDSGNAIEFQEVQTTTTDEFGRINLIIGDVEHDDFEKISWDGTPKDLKVDIDFKNGNNFVDMSREVLTFVPYAYHRNITATGTLDVDDDTFLNRELTVNGPTNLNSTLTVNDGNETYLTGSLVVDSLANFNSGLNVNNKSTVNLSGALIVGDSLTGPPNWDVDAPTILNGSLDVKGASTFGALKSETLEVASSTELNGAVQINSEGNQVKITSTLTGPDLDINNYPLLVEGGNQGIAIRVNVNGARNANNFMSFWDETSVDQQPYEPTLLNGAIRDMFDLFGVDDTGIFDGFSQNAEPGANTISGIRLPNPQGPMLWGRIEGETNPSEFSNNADYNLDQLGSVYDFVDGTLDLAWELTDLSKATFRVTAASTSSTFCAGIGGCFTVPIPSLIISESSSLALQILKVTAATLNQVFASYTLNTFYDNKNRYRGVSYASGAGDYAEYLLRKDVGEKMSYGDIVGVNGGKISKNTSGAERMMVISYKPAVLGALPNESQEQFFEKVAFMGQVPVKVIGIVNIGDYIIPSGGNNGLGIAISPENITAKDVKNIVGVAWEASENELSYNLINTAVGINNNDNNPIVEKLEKQVFEQQKQLNNLNDLLLKTIERLEAIENGETLNESDTHTVRHYENSKENIDDYGRKYEIQEGFIYYELSDNDIEEALKLAEKTLKDVGASKMENFIMKKIKEDSEFKEKFVSKLKDAFKTQVHFHKEVNEKTGY</sequence>
<keyword evidence="3" id="KW-1185">Reference proteome</keyword>
<organism evidence="2 3">
    <name type="scientific">Algibacter aquimarinus</name>
    <dbReference type="NCBI Taxonomy" id="1136748"/>
    <lineage>
        <taxon>Bacteria</taxon>
        <taxon>Pseudomonadati</taxon>
        <taxon>Bacteroidota</taxon>
        <taxon>Flavobacteriia</taxon>
        <taxon>Flavobacteriales</taxon>
        <taxon>Flavobacteriaceae</taxon>
        <taxon>Algibacter</taxon>
    </lineage>
</organism>
<evidence type="ECO:0000313" key="2">
    <source>
        <dbReference type="EMBL" id="GAA4974849.1"/>
    </source>
</evidence>
<keyword evidence="1" id="KW-0175">Coiled coil</keyword>
<accession>A0ABP9HNN5</accession>
<dbReference type="Gene3D" id="2.40.300.10">
    <property type="entry name" value="Head decoration protein D"/>
    <property type="match status" value="1"/>
</dbReference>
<name>A0ABP9HNN5_9FLAO</name>
<proteinExistence type="predicted"/>
<dbReference type="RefSeq" id="WP_345169794.1">
    <property type="nucleotide sequence ID" value="NZ_BAABJK010000009.1"/>
</dbReference>
<dbReference type="Proteomes" id="UP001501692">
    <property type="component" value="Unassembled WGS sequence"/>
</dbReference>
<comment type="caution">
    <text evidence="2">The sequence shown here is derived from an EMBL/GenBank/DDBJ whole genome shotgun (WGS) entry which is preliminary data.</text>
</comment>
<evidence type="ECO:0000313" key="3">
    <source>
        <dbReference type="Proteomes" id="UP001501692"/>
    </source>
</evidence>
<gene>
    <name evidence="2" type="ORF">GCM10023315_26840</name>
</gene>
<reference evidence="3" key="1">
    <citation type="journal article" date="2019" name="Int. J. Syst. Evol. Microbiol.">
        <title>The Global Catalogue of Microorganisms (GCM) 10K type strain sequencing project: providing services to taxonomists for standard genome sequencing and annotation.</title>
        <authorList>
            <consortium name="The Broad Institute Genomics Platform"/>
            <consortium name="The Broad Institute Genome Sequencing Center for Infectious Disease"/>
            <person name="Wu L."/>
            <person name="Ma J."/>
        </authorList>
    </citation>
    <scope>NUCLEOTIDE SEQUENCE [LARGE SCALE GENOMIC DNA]</scope>
    <source>
        <strain evidence="3">JCM 18287</strain>
    </source>
</reference>
<protein>
    <recommendedName>
        <fullName evidence="4">Peptidase S74 domain-containing protein</fullName>
    </recommendedName>
</protein>
<evidence type="ECO:0000256" key="1">
    <source>
        <dbReference type="SAM" id="Coils"/>
    </source>
</evidence>